<evidence type="ECO:0000313" key="9">
    <source>
        <dbReference type="EMBL" id="KEQ29677.1"/>
    </source>
</evidence>
<keyword evidence="3 9" id="KW-0808">Transferase</keyword>
<dbReference type="NCBIfam" id="TIGR03023">
    <property type="entry name" value="WcaJ_sugtrans"/>
    <property type="match status" value="1"/>
</dbReference>
<dbReference type="eggNOG" id="COG2148">
    <property type="taxonomic scope" value="Bacteria"/>
</dbReference>
<keyword evidence="6 7" id="KW-0472">Membrane</keyword>
<dbReference type="Gene3D" id="3.40.50.720">
    <property type="entry name" value="NAD(P)-binding Rossmann-like Domain"/>
    <property type="match status" value="1"/>
</dbReference>
<keyword evidence="10" id="KW-1185">Reference proteome</keyword>
<evidence type="ECO:0000256" key="4">
    <source>
        <dbReference type="ARBA" id="ARBA00022692"/>
    </source>
</evidence>
<keyword evidence="5 7" id="KW-1133">Transmembrane helix</keyword>
<accession>A0A081PG54</accession>
<evidence type="ECO:0000256" key="2">
    <source>
        <dbReference type="ARBA" id="ARBA00006464"/>
    </source>
</evidence>
<dbReference type="InterPro" id="IPR017475">
    <property type="entry name" value="EPS_sugar_tfrase"/>
</dbReference>
<keyword evidence="4 7" id="KW-0812">Transmembrane</keyword>
<feature type="transmembrane region" description="Helical" evidence="7">
    <location>
        <begin position="275"/>
        <end position="299"/>
    </location>
</feature>
<dbReference type="OrthoDB" id="9808602at2"/>
<dbReference type="EMBL" id="JNFF01000064">
    <property type="protein sequence ID" value="KEQ29677.1"/>
    <property type="molecule type" value="Genomic_DNA"/>
</dbReference>
<dbReference type="PANTHER" id="PTHR30576">
    <property type="entry name" value="COLANIC BIOSYNTHESIS UDP-GLUCOSE LIPID CARRIER TRANSFERASE"/>
    <property type="match status" value="1"/>
</dbReference>
<evidence type="ECO:0000256" key="5">
    <source>
        <dbReference type="ARBA" id="ARBA00022989"/>
    </source>
</evidence>
<protein>
    <submittedName>
        <fullName evidence="9">UDP-phosphate glucose phosphotransferase</fullName>
    </submittedName>
</protein>
<feature type="transmembrane region" description="Helical" evidence="7">
    <location>
        <begin position="44"/>
        <end position="66"/>
    </location>
</feature>
<dbReference type="InterPro" id="IPR017473">
    <property type="entry name" value="Undecaprenyl-P_gluc_Ptfrase"/>
</dbReference>
<feature type="transmembrane region" description="Helical" evidence="7">
    <location>
        <begin position="12"/>
        <end position="32"/>
    </location>
</feature>
<evidence type="ECO:0000256" key="1">
    <source>
        <dbReference type="ARBA" id="ARBA00004141"/>
    </source>
</evidence>
<dbReference type="NCBIfam" id="TIGR03025">
    <property type="entry name" value="EPS_sugtrans"/>
    <property type="match status" value="1"/>
</dbReference>
<evidence type="ECO:0000256" key="7">
    <source>
        <dbReference type="SAM" id="Phobius"/>
    </source>
</evidence>
<dbReference type="Pfam" id="PF02397">
    <property type="entry name" value="Bac_transf"/>
    <property type="match status" value="1"/>
</dbReference>
<dbReference type="InterPro" id="IPR003362">
    <property type="entry name" value="Bact_transf"/>
</dbReference>
<sequence length="463" mass="52931">MTDKYGAYYRTIGIFLDLILLNLSGVIGYFIVLTFPESLDRPQISFLHIMLANVVWFNMAQVTGLYRNMFIKDAIPTIKEALGSLLLFGLVLVLLMVTVTELDVFSRTILLTFLLFAILFLTGKIGFLLWRRAWRAQLIDYKPVIIIGANTLGQELKKHMDGQMILGYKVVGFFDDNSPIDLKQPLLGNLDEAIVYAKKNRIKEVFCVLPDSCLPKIHSLMREADREMIRFKMVPDIQDYFKKNVTVQWFGHLPILSARTEPLEIKINQVLKRGFDLLISSLVIIFILSWVIPLLGLLIKLGSPGPVFFRQLRSGKDNEPFYCLKFRSMVVNAEADLVQATKKDDRITRLGAFIRKNSIDELPQFINVFLGEMSVVGPRPHMLQHTAEYSALIDQFMVRHLVLPGITGWAQVKGFRGQTIAQDSMEERVKADIWYLENWSLLLDMKIVFLTAWHVIIGNENAA</sequence>
<dbReference type="AlphaFoldDB" id="A0A081PG54"/>
<evidence type="ECO:0000256" key="6">
    <source>
        <dbReference type="ARBA" id="ARBA00023136"/>
    </source>
</evidence>
<dbReference type="Proteomes" id="UP000028007">
    <property type="component" value="Unassembled WGS sequence"/>
</dbReference>
<comment type="caution">
    <text evidence="9">The sequence shown here is derived from an EMBL/GenBank/DDBJ whole genome shotgun (WGS) entry which is preliminary data.</text>
</comment>
<organism evidence="9 10">
    <name type="scientific">Pedobacter antarcticus 4BY</name>
    <dbReference type="NCBI Taxonomy" id="1358423"/>
    <lineage>
        <taxon>Bacteria</taxon>
        <taxon>Pseudomonadati</taxon>
        <taxon>Bacteroidota</taxon>
        <taxon>Sphingobacteriia</taxon>
        <taxon>Sphingobacteriales</taxon>
        <taxon>Sphingobacteriaceae</taxon>
        <taxon>Pedobacter</taxon>
    </lineage>
</organism>
<gene>
    <name evidence="9" type="ORF">N180_17875</name>
</gene>
<comment type="similarity">
    <text evidence="2">Belongs to the bacterial sugar transferase family.</text>
</comment>
<name>A0A081PG54_9SPHI</name>
<feature type="domain" description="Bacterial sugar transferase" evidence="8">
    <location>
        <begin position="272"/>
        <end position="456"/>
    </location>
</feature>
<dbReference type="PANTHER" id="PTHR30576:SF0">
    <property type="entry name" value="UNDECAPRENYL-PHOSPHATE N-ACETYLGALACTOSAMINYL 1-PHOSPHATE TRANSFERASE-RELATED"/>
    <property type="match status" value="1"/>
</dbReference>
<dbReference type="RefSeq" id="WP_037441470.1">
    <property type="nucleotide sequence ID" value="NZ_JNFF01000064.1"/>
</dbReference>
<dbReference type="GO" id="GO:0016020">
    <property type="term" value="C:membrane"/>
    <property type="evidence" value="ECO:0007669"/>
    <property type="project" value="UniProtKB-SubCell"/>
</dbReference>
<feature type="transmembrane region" description="Helical" evidence="7">
    <location>
        <begin position="78"/>
        <end position="97"/>
    </location>
</feature>
<evidence type="ECO:0000313" key="10">
    <source>
        <dbReference type="Proteomes" id="UP000028007"/>
    </source>
</evidence>
<proteinExistence type="inferred from homology"/>
<evidence type="ECO:0000259" key="8">
    <source>
        <dbReference type="Pfam" id="PF02397"/>
    </source>
</evidence>
<dbReference type="Pfam" id="PF13727">
    <property type="entry name" value="CoA_binding_3"/>
    <property type="match status" value="1"/>
</dbReference>
<dbReference type="GO" id="GO:0016780">
    <property type="term" value="F:phosphotransferase activity, for other substituted phosphate groups"/>
    <property type="evidence" value="ECO:0007669"/>
    <property type="project" value="TreeGrafter"/>
</dbReference>
<reference evidence="9 10" key="1">
    <citation type="journal article" date="1992" name="Int. J. Syst. Bacteriol.">
        <title>Sphingobacterium antarcticus sp. nov. a Psychrotrophic Bacterium from the Soils of Schirmacher Oasis, Antarctica.</title>
        <authorList>
            <person name="Shivaji S."/>
            <person name="Ray M.K."/>
            <person name="Rao N.S."/>
            <person name="Saiserr L."/>
            <person name="Jagannadham M.V."/>
            <person name="Kumar G.S."/>
            <person name="Reddy G."/>
            <person name="Bhargava P.M."/>
        </authorList>
    </citation>
    <scope>NUCLEOTIDE SEQUENCE [LARGE SCALE GENOMIC DNA]</scope>
    <source>
        <strain evidence="9 10">4BY</strain>
    </source>
</reference>
<comment type="subcellular location">
    <subcellularLocation>
        <location evidence="1">Membrane</location>
        <topology evidence="1">Multi-pass membrane protein</topology>
    </subcellularLocation>
</comment>
<feature type="transmembrane region" description="Helical" evidence="7">
    <location>
        <begin position="109"/>
        <end position="130"/>
    </location>
</feature>
<evidence type="ECO:0000256" key="3">
    <source>
        <dbReference type="ARBA" id="ARBA00022679"/>
    </source>
</evidence>